<evidence type="ECO:0000313" key="2">
    <source>
        <dbReference type="Proteomes" id="UP001517388"/>
    </source>
</evidence>
<gene>
    <name evidence="1" type="ORF">FJR39_24760</name>
</gene>
<accession>A0ACC7SC90</accession>
<dbReference type="Proteomes" id="UP001517388">
    <property type="component" value="Unassembled WGS sequence"/>
</dbReference>
<sequence length="519" mass="56364">MSPSNSVIRRYTPPTCTLEISAQNSPLSRWTDKTVISDLSFSLRFDDPRLPEAGKILIEGDRQQLEILCDVVTTYVQQLLQQSAEDFSITLLGSDHPHATSEPELTDILPSLLPTQNIPSFKTQTSQTKAYLKPSHNLTHQLFFGDLANETSGQVIELSLLQLFDLATALDEYSSDMVVLPTTSHQIIKPSLPQWAPIAAVLVLAAGLTPFTWQYANNIQKNRQKVAKNALQSPEPVAIEPTRQDPIPTPSLPLITPQPQLTPPLPNLSTPAPPLSFPNATIPAAPSKTSQPPLTIPSDTSSYPLTSQVPLPGIIPNANITKVTKAIPNASTIPNKKGINPPKSKNVPSEITQPSQSIATIPNNNLSNIPNLIPTPAAAELLPSVAGNTTPQQPSPTENQDSLASRLRTATKPTSDTPSTDNKTLFDTPQIAEAREYLNKRWQPPTGLSQTLEYSLTLSIDGKIERILPLNQVAREYIDSSGIPEIGKPFVSSNKAGQNLRIRVILSPDSKVQTFPETP</sequence>
<protein>
    <submittedName>
        <fullName evidence="1">DUF4335 domain-containing protein</fullName>
    </submittedName>
</protein>
<proteinExistence type="predicted"/>
<evidence type="ECO:0000313" key="1">
    <source>
        <dbReference type="EMBL" id="MTJ46138.1"/>
    </source>
</evidence>
<comment type="caution">
    <text evidence="1">The sequence shown here is derived from an EMBL/GenBank/DDBJ whole genome shotgun (WGS) entry which is preliminary data.</text>
</comment>
<organism evidence="1 2">
    <name type="scientific">Dolichospermum flos-aquae UHCC 0037</name>
    <dbReference type="NCBI Taxonomy" id="2590026"/>
    <lineage>
        <taxon>Bacteria</taxon>
        <taxon>Bacillati</taxon>
        <taxon>Cyanobacteriota</taxon>
        <taxon>Cyanophyceae</taxon>
        <taxon>Nostocales</taxon>
        <taxon>Aphanizomenonaceae</taxon>
        <taxon>Dolichospermum</taxon>
    </lineage>
</organism>
<dbReference type="EMBL" id="VILF01000007">
    <property type="protein sequence ID" value="MTJ46138.1"/>
    <property type="molecule type" value="Genomic_DNA"/>
</dbReference>
<name>A0ACC7SC90_DOLFA</name>
<reference evidence="2" key="1">
    <citation type="journal article" date="2020" name="Toxins">
        <title>Phylogenomic Analysis of Secondary Metabolism in the Toxic Cyanobacterial Genera Anabaena, Dolichospermum and Aphanizomenon.</title>
        <authorList>
            <person name="Oesterholm J."/>
            <person name="Popin R.V."/>
            <person name="Fewer D.P."/>
            <person name="Sivonen K."/>
        </authorList>
    </citation>
    <scope>NUCLEOTIDE SEQUENCE [LARGE SCALE GENOMIC DNA]</scope>
    <source>
        <strain evidence="2">UHCC 0037</strain>
    </source>
</reference>
<keyword evidence="2" id="KW-1185">Reference proteome</keyword>